<keyword evidence="1" id="KW-0812">Transmembrane</keyword>
<evidence type="ECO:0000313" key="2">
    <source>
        <dbReference type="EMBL" id="KAJ1360556.1"/>
    </source>
</evidence>
<dbReference type="Proteomes" id="UP001196413">
    <property type="component" value="Unassembled WGS sequence"/>
</dbReference>
<dbReference type="AlphaFoldDB" id="A0AAD5N4Z3"/>
<comment type="caution">
    <text evidence="2">The sequence shown here is derived from an EMBL/GenBank/DDBJ whole genome shotgun (WGS) entry which is preliminary data.</text>
</comment>
<evidence type="ECO:0000256" key="1">
    <source>
        <dbReference type="SAM" id="Phobius"/>
    </source>
</evidence>
<protein>
    <submittedName>
        <fullName evidence="2">Uncharacterized protein</fullName>
    </submittedName>
</protein>
<proteinExistence type="predicted"/>
<gene>
    <name evidence="2" type="ORF">KIN20_019565</name>
</gene>
<organism evidence="2 3">
    <name type="scientific">Parelaphostrongylus tenuis</name>
    <name type="common">Meningeal worm</name>
    <dbReference type="NCBI Taxonomy" id="148309"/>
    <lineage>
        <taxon>Eukaryota</taxon>
        <taxon>Metazoa</taxon>
        <taxon>Ecdysozoa</taxon>
        <taxon>Nematoda</taxon>
        <taxon>Chromadorea</taxon>
        <taxon>Rhabditida</taxon>
        <taxon>Rhabditina</taxon>
        <taxon>Rhabditomorpha</taxon>
        <taxon>Strongyloidea</taxon>
        <taxon>Metastrongylidae</taxon>
        <taxon>Parelaphostrongylus</taxon>
    </lineage>
</organism>
<keyword evidence="1" id="KW-0472">Membrane</keyword>
<name>A0AAD5N4Z3_PARTN</name>
<keyword evidence="3" id="KW-1185">Reference proteome</keyword>
<feature type="transmembrane region" description="Helical" evidence="1">
    <location>
        <begin position="12"/>
        <end position="32"/>
    </location>
</feature>
<keyword evidence="1" id="KW-1133">Transmembrane helix</keyword>
<reference evidence="2" key="1">
    <citation type="submission" date="2021-06" db="EMBL/GenBank/DDBJ databases">
        <title>Parelaphostrongylus tenuis whole genome reference sequence.</title>
        <authorList>
            <person name="Garwood T.J."/>
            <person name="Larsen P.A."/>
            <person name="Fountain-Jones N.M."/>
            <person name="Garbe J.R."/>
            <person name="Macchietto M.G."/>
            <person name="Kania S.A."/>
            <person name="Gerhold R.W."/>
            <person name="Richards J.E."/>
            <person name="Wolf T.M."/>
        </authorList>
    </citation>
    <scope>NUCLEOTIDE SEQUENCE</scope>
    <source>
        <strain evidence="2">MNPRO001-30</strain>
        <tissue evidence="2">Meninges</tissue>
    </source>
</reference>
<accession>A0AAD5N4Z3</accession>
<sequence length="70" mass="7911">MPLFYCFRCRASIFLLISCIFSIYSKMVTMVIRRAVIHISRVVSLKLAGRCNRATIASFCFSTPAGRESV</sequence>
<evidence type="ECO:0000313" key="3">
    <source>
        <dbReference type="Proteomes" id="UP001196413"/>
    </source>
</evidence>
<dbReference type="EMBL" id="JAHQIW010003909">
    <property type="protein sequence ID" value="KAJ1360556.1"/>
    <property type="molecule type" value="Genomic_DNA"/>
</dbReference>